<evidence type="ECO:0000256" key="2">
    <source>
        <dbReference type="ARBA" id="ARBA00023315"/>
    </source>
</evidence>
<dbReference type="InterPro" id="IPR000542">
    <property type="entry name" value="Carn_acyl_trans"/>
</dbReference>
<dbReference type="AlphaFoldDB" id="A0A8S4NRS8"/>
<feature type="non-terminal residue" evidence="7">
    <location>
        <position position="459"/>
    </location>
</feature>
<evidence type="ECO:0000259" key="6">
    <source>
        <dbReference type="Pfam" id="PF00755"/>
    </source>
</evidence>
<dbReference type="Pfam" id="PF00755">
    <property type="entry name" value="Carn_acyltransf"/>
    <property type="match status" value="1"/>
</dbReference>
<comment type="pathway">
    <text evidence="1">Lipid metabolism; fatty acid beta-oxidation.</text>
</comment>
<dbReference type="SUPFAM" id="SSF52777">
    <property type="entry name" value="CoA-dependent acyltransferases"/>
    <property type="match status" value="1"/>
</dbReference>
<protein>
    <recommendedName>
        <fullName evidence="6">Choline/carnitine acyltransferase domain-containing protein</fullName>
    </recommendedName>
</protein>
<evidence type="ECO:0000313" key="8">
    <source>
        <dbReference type="Proteomes" id="UP000749559"/>
    </source>
</evidence>
<feature type="active site" description="Proton acceptor" evidence="4">
    <location>
        <position position="396"/>
    </location>
</feature>
<keyword evidence="8" id="KW-1185">Reference proteome</keyword>
<keyword evidence="2 5" id="KW-0012">Acyltransferase</keyword>
<dbReference type="FunFam" id="1.10.275.20:FF:000001">
    <property type="entry name" value="carnitine O-palmitoyltransferase 2, mitochondrial"/>
    <property type="match status" value="1"/>
</dbReference>
<dbReference type="GO" id="GO:0006635">
    <property type="term" value="P:fatty acid beta-oxidation"/>
    <property type="evidence" value="ECO:0007669"/>
    <property type="project" value="TreeGrafter"/>
</dbReference>
<proteinExistence type="inferred from homology"/>
<dbReference type="PROSITE" id="PS00440">
    <property type="entry name" value="ACYLTRANSF_C_2"/>
    <property type="match status" value="1"/>
</dbReference>
<evidence type="ECO:0000256" key="3">
    <source>
        <dbReference type="ARBA" id="ARBA00048999"/>
    </source>
</evidence>
<comment type="similarity">
    <text evidence="5">Belongs to the carnitine/choline acetyltransferase family.</text>
</comment>
<dbReference type="PANTHER" id="PTHR22589:SF16">
    <property type="entry name" value="CARNITINE O-PALMITOYLTRANSFERASE 2, MITOCHONDRIAL"/>
    <property type="match status" value="1"/>
</dbReference>
<evidence type="ECO:0000256" key="4">
    <source>
        <dbReference type="PIRSR" id="PIRSR600542-1"/>
    </source>
</evidence>
<dbReference type="InterPro" id="IPR039551">
    <property type="entry name" value="Cho/carn_acyl_trans"/>
</dbReference>
<dbReference type="InterPro" id="IPR042231">
    <property type="entry name" value="Cho/carn_acyl_trans_2"/>
</dbReference>
<dbReference type="InterPro" id="IPR042572">
    <property type="entry name" value="Carn_acyl_trans_N"/>
</dbReference>
<accession>A0A8S4NRS8</accession>
<dbReference type="Gene3D" id="3.30.559.70">
    <property type="entry name" value="Choline/Carnitine o-acyltransferase, domain 2"/>
    <property type="match status" value="1"/>
</dbReference>
<feature type="domain" description="Choline/carnitine acyltransferase" evidence="6">
    <location>
        <begin position="74"/>
        <end position="459"/>
    </location>
</feature>
<dbReference type="PANTHER" id="PTHR22589">
    <property type="entry name" value="CARNITINE O-ACYLTRANSFERASE"/>
    <property type="match status" value="1"/>
</dbReference>
<feature type="non-terminal residue" evidence="7">
    <location>
        <position position="1"/>
    </location>
</feature>
<evidence type="ECO:0000256" key="1">
    <source>
        <dbReference type="ARBA" id="ARBA00005005"/>
    </source>
</evidence>
<evidence type="ECO:0000256" key="5">
    <source>
        <dbReference type="RuleBase" id="RU003801"/>
    </source>
</evidence>
<keyword evidence="5" id="KW-0808">Transferase</keyword>
<evidence type="ECO:0000313" key="7">
    <source>
        <dbReference type="EMBL" id="CAH1784275.1"/>
    </source>
</evidence>
<dbReference type="Gene3D" id="1.10.275.20">
    <property type="entry name" value="Choline/Carnitine o-acyltransferase"/>
    <property type="match status" value="1"/>
</dbReference>
<dbReference type="GO" id="GO:0004095">
    <property type="term" value="F:carnitine O-palmitoyltransferase activity"/>
    <property type="evidence" value="ECO:0007669"/>
    <property type="project" value="TreeGrafter"/>
</dbReference>
<dbReference type="EMBL" id="CAIIXF020000005">
    <property type="protein sequence ID" value="CAH1784275.1"/>
    <property type="molecule type" value="Genomic_DNA"/>
</dbReference>
<reference evidence="7" key="1">
    <citation type="submission" date="2022-03" db="EMBL/GenBank/DDBJ databases">
        <authorList>
            <person name="Martin C."/>
        </authorList>
    </citation>
    <scope>NUCLEOTIDE SEQUENCE</scope>
</reference>
<sequence length="459" mass="52209">PEVPVEVEKMFASSRFTRRYAAYIAKHSSSNGQNHMTREAALFQSAKYSTNPDDDYLHRSKVPSDHFQKSLPHLPIPKLEDTCARYLKAQEPMLDAEQYKQTEKIVNSFQTGDGESLNKELVARDKKNKETSYITGPWFDMYLKDRSPIVLNYNPFIAFNDDPNPAYNDQLTRATNMIMYSAKMYKTLKANILSPEVFHLNPAKSDTDTFRNFARLLPKSLSWYGAYLFKAFPLDMSQYHRLFNSTRIPRLGRDELASDGDGKHLCVMRNGNFYTFDVLDSNGNIKPASEILAHIKYVLNDNAPVPAPGKRVGVMTTENRDTWAKVRDDLLAAGNEDVLEKIDSAMFVLILDDDANLDNKALCHSFLHGKGHDRWLDKSFSLIVCKDGKMAVNFEHAWGDGVAVLRYFNETFNHSTSNPLVHPDTIPMSVDSSSAVRKLEFKFTPSIEESIKSAQKKFD</sequence>
<name>A0A8S4NRS8_OWEFU</name>
<organism evidence="7 8">
    <name type="scientific">Owenia fusiformis</name>
    <name type="common">Polychaete worm</name>
    <dbReference type="NCBI Taxonomy" id="6347"/>
    <lineage>
        <taxon>Eukaryota</taxon>
        <taxon>Metazoa</taxon>
        <taxon>Spiralia</taxon>
        <taxon>Lophotrochozoa</taxon>
        <taxon>Annelida</taxon>
        <taxon>Polychaeta</taxon>
        <taxon>Sedentaria</taxon>
        <taxon>Canalipalpata</taxon>
        <taxon>Sabellida</taxon>
        <taxon>Oweniida</taxon>
        <taxon>Oweniidae</taxon>
        <taxon>Owenia</taxon>
    </lineage>
</organism>
<comment type="catalytic activity">
    <reaction evidence="3">
        <text>4,8-dimethylnonanoyl-CoA + (R)-carnitine = O-4,8-dimethylnonanoyl-(R)-carnitine + CoA</text>
        <dbReference type="Rhea" id="RHEA:44860"/>
        <dbReference type="ChEBI" id="CHEBI:16347"/>
        <dbReference type="ChEBI" id="CHEBI:57287"/>
        <dbReference type="ChEBI" id="CHEBI:77061"/>
        <dbReference type="ChEBI" id="CHEBI:84654"/>
    </reaction>
</comment>
<dbReference type="Proteomes" id="UP000749559">
    <property type="component" value="Unassembled WGS sequence"/>
</dbReference>
<gene>
    <name evidence="7" type="ORF">OFUS_LOCUS10501</name>
</gene>
<comment type="caution">
    <text evidence="7">The sequence shown here is derived from an EMBL/GenBank/DDBJ whole genome shotgun (WGS) entry which is preliminary data.</text>
</comment>
<dbReference type="GO" id="GO:0005739">
    <property type="term" value="C:mitochondrion"/>
    <property type="evidence" value="ECO:0007669"/>
    <property type="project" value="TreeGrafter"/>
</dbReference>